<dbReference type="AlphaFoldDB" id="A0AAW1UX60"/>
<reference evidence="2 3" key="1">
    <citation type="submission" date="2023-03" db="EMBL/GenBank/DDBJ databases">
        <title>Genome insight into feeding habits of ladybird beetles.</title>
        <authorList>
            <person name="Li H.-S."/>
            <person name="Huang Y.-H."/>
            <person name="Pang H."/>
        </authorList>
    </citation>
    <scope>NUCLEOTIDE SEQUENCE [LARGE SCALE GENOMIC DNA]</scope>
    <source>
        <strain evidence="2">SYSU_2023b</strain>
        <tissue evidence="2">Whole body</tissue>
    </source>
</reference>
<keyword evidence="3" id="KW-1185">Reference proteome</keyword>
<organism evidence="2 3">
    <name type="scientific">Henosepilachna vigintioctopunctata</name>
    <dbReference type="NCBI Taxonomy" id="420089"/>
    <lineage>
        <taxon>Eukaryota</taxon>
        <taxon>Metazoa</taxon>
        <taxon>Ecdysozoa</taxon>
        <taxon>Arthropoda</taxon>
        <taxon>Hexapoda</taxon>
        <taxon>Insecta</taxon>
        <taxon>Pterygota</taxon>
        <taxon>Neoptera</taxon>
        <taxon>Endopterygota</taxon>
        <taxon>Coleoptera</taxon>
        <taxon>Polyphaga</taxon>
        <taxon>Cucujiformia</taxon>
        <taxon>Coccinelloidea</taxon>
        <taxon>Coccinellidae</taxon>
        <taxon>Epilachninae</taxon>
        <taxon>Epilachnini</taxon>
        <taxon>Henosepilachna</taxon>
    </lineage>
</organism>
<accession>A0AAW1UX60</accession>
<gene>
    <name evidence="2" type="ORF">WA026_000296</name>
</gene>
<dbReference type="Gene3D" id="1.10.220.160">
    <property type="match status" value="1"/>
</dbReference>
<name>A0AAW1UX60_9CUCU</name>
<dbReference type="GO" id="GO:0008276">
    <property type="term" value="F:protein methyltransferase activity"/>
    <property type="evidence" value="ECO:0007669"/>
    <property type="project" value="UniProtKB-ARBA"/>
</dbReference>
<dbReference type="Gene3D" id="6.10.140.2220">
    <property type="match status" value="1"/>
</dbReference>
<sequence>MDKNIYEVLHNQTYGRYVTAKRCIKQGELIWNEKPLIVGSQIGGGIICFKCCVFISKTQCLICDKCRTAFICDLHCSGEFHNTKECEELSKLALDSDFLKYNNNLITPLRLLLLRNYSQNIWQEIMKLEAHVESRRGTPIWDTNKILVEDVLKDTGLLLDEDITNETIQKICGLLDVNTFEIRPPQNRCQEISKSESQCLRGLYLKTALMSHACVSNTHLTVDDNFLLRVHASTDIKEGHPIVFNYANVLDGTQVRKKHLKYGKHFECNCKRCLDPSELNTNISSLKCHKCKTGIILPEVFNSTNNNWCCKSCGKVFKNCLIETVLRQVDNLIEDTDQTNLFKLEELYGKLLKTLHPHHYLILALQQKLVGLYTQSIQNKKNLSRKNELCQNLIKVYEILEPGISRNQGVIQYELHSTIANLAYKEYSLGEITLETLLQQLFLAEATLKAALKHLIYEPKKSPEGRIVQEALGYLKDLRQSISDIKEQITSRTLCTKTKKKRNHK</sequence>
<proteinExistence type="predicted"/>
<dbReference type="PANTHER" id="PTHR46455:SF6">
    <property type="entry name" value="RE22408P-RELATED"/>
    <property type="match status" value="1"/>
</dbReference>
<dbReference type="InterPro" id="IPR001214">
    <property type="entry name" value="SET_dom"/>
</dbReference>
<dbReference type="GO" id="GO:0008170">
    <property type="term" value="F:N-methyltransferase activity"/>
    <property type="evidence" value="ECO:0007669"/>
    <property type="project" value="UniProtKB-ARBA"/>
</dbReference>
<comment type="caution">
    <text evidence="2">The sequence shown here is derived from an EMBL/GenBank/DDBJ whole genome shotgun (WGS) entry which is preliminary data.</text>
</comment>
<dbReference type="InterPro" id="IPR053010">
    <property type="entry name" value="SET_SmydA-8"/>
</dbReference>
<dbReference type="GO" id="GO:0008757">
    <property type="term" value="F:S-adenosylmethionine-dependent methyltransferase activity"/>
    <property type="evidence" value="ECO:0007669"/>
    <property type="project" value="UniProtKB-ARBA"/>
</dbReference>
<evidence type="ECO:0000313" key="2">
    <source>
        <dbReference type="EMBL" id="KAK9888012.1"/>
    </source>
</evidence>
<dbReference type="Pfam" id="PF00856">
    <property type="entry name" value="SET"/>
    <property type="match status" value="1"/>
</dbReference>
<protein>
    <recommendedName>
        <fullName evidence="1">SET domain-containing protein</fullName>
    </recommendedName>
</protein>
<dbReference type="Gene3D" id="2.170.270.10">
    <property type="entry name" value="SET domain"/>
    <property type="match status" value="1"/>
</dbReference>
<dbReference type="EMBL" id="JARQZJ010000121">
    <property type="protein sequence ID" value="KAK9888012.1"/>
    <property type="molecule type" value="Genomic_DNA"/>
</dbReference>
<feature type="domain" description="SET" evidence="1">
    <location>
        <begin position="1"/>
        <end position="247"/>
    </location>
</feature>
<dbReference type="CDD" id="cd20071">
    <property type="entry name" value="SET_SMYD"/>
    <property type="match status" value="1"/>
</dbReference>
<evidence type="ECO:0000259" key="1">
    <source>
        <dbReference type="PROSITE" id="PS50280"/>
    </source>
</evidence>
<dbReference type="InterPro" id="IPR046341">
    <property type="entry name" value="SET_dom_sf"/>
</dbReference>
<dbReference type="Proteomes" id="UP001431783">
    <property type="component" value="Unassembled WGS sequence"/>
</dbReference>
<dbReference type="PANTHER" id="PTHR46455">
    <property type="entry name" value="SET AND MYND DOMAIN CONTAINING, ARTHROPOD-SPECIFIC, MEMBER 4, ISOFORM A"/>
    <property type="match status" value="1"/>
</dbReference>
<evidence type="ECO:0000313" key="3">
    <source>
        <dbReference type="Proteomes" id="UP001431783"/>
    </source>
</evidence>
<dbReference type="SUPFAM" id="SSF82199">
    <property type="entry name" value="SET domain"/>
    <property type="match status" value="1"/>
</dbReference>
<dbReference type="PROSITE" id="PS50280">
    <property type="entry name" value="SET"/>
    <property type="match status" value="1"/>
</dbReference>